<dbReference type="InterPro" id="IPR029072">
    <property type="entry name" value="YebC-like"/>
</dbReference>
<name>A0A1F8F3U1_9BACT</name>
<dbReference type="InterPro" id="IPR049083">
    <property type="entry name" value="TACO1_YebC_N"/>
</dbReference>
<dbReference type="InterPro" id="IPR002876">
    <property type="entry name" value="Transcrip_reg_TACO1-like"/>
</dbReference>
<evidence type="ECO:0000313" key="7">
    <source>
        <dbReference type="EMBL" id="OGN07793.1"/>
    </source>
</evidence>
<organism evidence="7 8">
    <name type="scientific">Candidatus Yanofskybacteria bacterium RIFCSPHIGHO2_01_FULL_45_42</name>
    <dbReference type="NCBI Taxonomy" id="1802671"/>
    <lineage>
        <taxon>Bacteria</taxon>
        <taxon>Candidatus Yanofskyibacteriota</taxon>
    </lineage>
</organism>
<dbReference type="PANTHER" id="PTHR12532:SF0">
    <property type="entry name" value="TRANSLATIONAL ACTIVATOR OF CYTOCHROME C OXIDASE 1"/>
    <property type="match status" value="1"/>
</dbReference>
<dbReference type="PANTHER" id="PTHR12532">
    <property type="entry name" value="TRANSLATIONAL ACTIVATOR OF CYTOCHROME C OXIDASE 1"/>
    <property type="match status" value="1"/>
</dbReference>
<evidence type="ECO:0000259" key="6">
    <source>
        <dbReference type="Pfam" id="PF20772"/>
    </source>
</evidence>
<feature type="region of interest" description="Disordered" evidence="4">
    <location>
        <begin position="1"/>
        <end position="21"/>
    </location>
</feature>
<gene>
    <name evidence="7" type="ORF">A2750_01540</name>
</gene>
<dbReference type="EMBL" id="MGJL01000019">
    <property type="protein sequence ID" value="OGN07793.1"/>
    <property type="molecule type" value="Genomic_DNA"/>
</dbReference>
<evidence type="ECO:0000256" key="4">
    <source>
        <dbReference type="SAM" id="MobiDB-lite"/>
    </source>
</evidence>
<dbReference type="Proteomes" id="UP000178023">
    <property type="component" value="Unassembled WGS sequence"/>
</dbReference>
<evidence type="ECO:0000256" key="2">
    <source>
        <dbReference type="ARBA" id="ARBA00023015"/>
    </source>
</evidence>
<sequence length="188" mass="20613">MSGHSKWSQIKHKKGISDQKKGQLFSKLGKAIAVAAKEGGPDPKANIKLKGLIETARSLNMPNNTIERAIKKAGEKDAAQLHEFKVEVMGPGNVSLIVVGITDNTNRTIGEIKTIAARHGGKMVAEGSFSWMFRREIASEGIIWSVPVEYRLTPDAEILAQARILIDALDDNEDVQEIYSNFADESKE</sequence>
<feature type="domain" description="TACO1/YebC-like N-terminal" evidence="6">
    <location>
        <begin position="5"/>
        <end position="74"/>
    </location>
</feature>
<dbReference type="InterPro" id="IPR017856">
    <property type="entry name" value="Integrase-like_N"/>
</dbReference>
<dbReference type="Gene3D" id="1.10.10.200">
    <property type="match status" value="1"/>
</dbReference>
<dbReference type="SUPFAM" id="SSF75625">
    <property type="entry name" value="YebC-like"/>
    <property type="match status" value="1"/>
</dbReference>
<protein>
    <recommendedName>
        <fullName evidence="9">Transcriptional regulator</fullName>
    </recommendedName>
</protein>
<accession>A0A1F8F3U1</accession>
<keyword evidence="3" id="KW-0804">Transcription</keyword>
<dbReference type="Gene3D" id="3.30.70.980">
    <property type="match status" value="1"/>
</dbReference>
<evidence type="ECO:0000259" key="5">
    <source>
        <dbReference type="Pfam" id="PF01709"/>
    </source>
</evidence>
<dbReference type="InterPro" id="IPR048300">
    <property type="entry name" value="TACO1_YebC-like_2nd/3rd_dom"/>
</dbReference>
<dbReference type="Pfam" id="PF20772">
    <property type="entry name" value="TACO1_YebC_N"/>
    <property type="match status" value="1"/>
</dbReference>
<comment type="caution">
    <text evidence="7">The sequence shown here is derived from an EMBL/GenBank/DDBJ whole genome shotgun (WGS) entry which is preliminary data.</text>
</comment>
<comment type="similarity">
    <text evidence="1">Belongs to the TACO1 family.</text>
</comment>
<reference evidence="7 8" key="1">
    <citation type="journal article" date="2016" name="Nat. Commun.">
        <title>Thousands of microbial genomes shed light on interconnected biogeochemical processes in an aquifer system.</title>
        <authorList>
            <person name="Anantharaman K."/>
            <person name="Brown C.T."/>
            <person name="Hug L.A."/>
            <person name="Sharon I."/>
            <person name="Castelle C.J."/>
            <person name="Probst A.J."/>
            <person name="Thomas B.C."/>
            <person name="Singh A."/>
            <person name="Wilkins M.J."/>
            <person name="Karaoz U."/>
            <person name="Brodie E.L."/>
            <person name="Williams K.H."/>
            <person name="Hubbard S.S."/>
            <person name="Banfield J.F."/>
        </authorList>
    </citation>
    <scope>NUCLEOTIDE SEQUENCE [LARGE SCALE GENOMIC DNA]</scope>
</reference>
<dbReference type="AlphaFoldDB" id="A0A1F8F3U1"/>
<dbReference type="InterPro" id="IPR026564">
    <property type="entry name" value="Transcrip_reg_TACO1-like_dom3"/>
</dbReference>
<evidence type="ECO:0008006" key="9">
    <source>
        <dbReference type="Google" id="ProtNLM"/>
    </source>
</evidence>
<proteinExistence type="inferred from homology"/>
<keyword evidence="2" id="KW-0805">Transcription regulation</keyword>
<evidence type="ECO:0000313" key="8">
    <source>
        <dbReference type="Proteomes" id="UP000178023"/>
    </source>
</evidence>
<feature type="domain" description="TACO1/YebC-like second and third" evidence="5">
    <location>
        <begin position="82"/>
        <end position="135"/>
    </location>
</feature>
<evidence type="ECO:0000256" key="3">
    <source>
        <dbReference type="ARBA" id="ARBA00023163"/>
    </source>
</evidence>
<dbReference type="Pfam" id="PF01709">
    <property type="entry name" value="Transcrip_reg"/>
    <property type="match status" value="1"/>
</dbReference>
<evidence type="ECO:0000256" key="1">
    <source>
        <dbReference type="ARBA" id="ARBA00008724"/>
    </source>
</evidence>
<dbReference type="GO" id="GO:0005737">
    <property type="term" value="C:cytoplasm"/>
    <property type="evidence" value="ECO:0007669"/>
    <property type="project" value="UniProtKB-ARBA"/>
</dbReference>
<dbReference type="FunFam" id="1.10.10.200:FF:000002">
    <property type="entry name" value="Probable transcriptional regulatory protein CLM62_37755"/>
    <property type="match status" value="1"/>
</dbReference>